<keyword evidence="2" id="KW-1185">Reference proteome</keyword>
<dbReference type="Proteomes" id="UP001165960">
    <property type="component" value="Unassembled WGS sequence"/>
</dbReference>
<dbReference type="EMBL" id="QTSX02000894">
    <property type="protein sequence ID" value="KAJ9083991.1"/>
    <property type="molecule type" value="Genomic_DNA"/>
</dbReference>
<gene>
    <name evidence="1" type="ORF">DSO57_1028715</name>
</gene>
<evidence type="ECO:0000313" key="2">
    <source>
        <dbReference type="Proteomes" id="UP001165960"/>
    </source>
</evidence>
<accession>A0ACC2UB43</accession>
<reference evidence="1" key="1">
    <citation type="submission" date="2022-04" db="EMBL/GenBank/DDBJ databases">
        <title>Genome of the entomopathogenic fungus Entomophthora muscae.</title>
        <authorList>
            <person name="Elya C."/>
            <person name="Lovett B.R."/>
            <person name="Lee E."/>
            <person name="Macias A.M."/>
            <person name="Hajek A.E."/>
            <person name="De Bivort B.L."/>
            <person name="Kasson M.T."/>
            <person name="De Fine Licht H.H."/>
            <person name="Stajich J.E."/>
        </authorList>
    </citation>
    <scope>NUCLEOTIDE SEQUENCE</scope>
    <source>
        <strain evidence="1">Berkeley</strain>
    </source>
</reference>
<protein>
    <submittedName>
        <fullName evidence="1">Uncharacterized protein</fullName>
    </submittedName>
</protein>
<organism evidence="1 2">
    <name type="scientific">Entomophthora muscae</name>
    <dbReference type="NCBI Taxonomy" id="34485"/>
    <lineage>
        <taxon>Eukaryota</taxon>
        <taxon>Fungi</taxon>
        <taxon>Fungi incertae sedis</taxon>
        <taxon>Zoopagomycota</taxon>
        <taxon>Entomophthoromycotina</taxon>
        <taxon>Entomophthoromycetes</taxon>
        <taxon>Entomophthorales</taxon>
        <taxon>Entomophthoraceae</taxon>
        <taxon>Entomophthora</taxon>
    </lineage>
</organism>
<proteinExistence type="predicted"/>
<comment type="caution">
    <text evidence="1">The sequence shown here is derived from an EMBL/GenBank/DDBJ whole genome shotgun (WGS) entry which is preliminary data.</text>
</comment>
<evidence type="ECO:0000313" key="1">
    <source>
        <dbReference type="EMBL" id="KAJ9083991.1"/>
    </source>
</evidence>
<name>A0ACC2UB43_9FUNG</name>
<sequence>MWPDCQLACRRIFFQIQSFNFVSIKAKVAAACNKAPLFLFWRMEDPYTDVDPEYANTPLISPVPPPNSFSAPRINIRREGGAKRGRGRDGGYQSNSRTSYRGGTRGSDSTRHSYQSDRRFPYDPSLFRQLIDHIPSDVKDLSGFEDLGQITHTNAPVPYSIDAKQVQYFRSLESDLSKKGPSMLRSALMRSSPSYRIGRLMFNSQEGAQLANVDAALKITEQLGGASFLEVSSVPGKFSEYLLWRSGPNLRGFGLYTGPVPIQHFVFLPQCQAENRYEYLSKKEMSWSEASELVSSRFESAGVELAVADLPPVDSKNEDSPAYQKQLLTNALLCLRAVQPGGCCLLKFAGISTEVSFQLVWLLRTLFKQFSVMRPFSLGPLSGCIFLYFQNLVQGTHKAVQVLTSAVDALESSGRPLQRFLNKAYLDSDTRLFDLIQNFNHRLISSRIDAAKLAIKYVEDSSKPPIGPPTPEMQSYAKTEWSLD</sequence>